<evidence type="ECO:0000256" key="6">
    <source>
        <dbReference type="SAM" id="Phobius"/>
    </source>
</evidence>
<evidence type="ECO:0000256" key="2">
    <source>
        <dbReference type="ARBA" id="ARBA00022475"/>
    </source>
</evidence>
<dbReference type="Pfam" id="PF02308">
    <property type="entry name" value="MgtC"/>
    <property type="match status" value="1"/>
</dbReference>
<feature type="domain" description="MgtC/SapB/SrpB/YhiD N-terminal" evidence="7">
    <location>
        <begin position="21"/>
        <end position="140"/>
    </location>
</feature>
<name>A0ABD5X8V4_9EURY</name>
<keyword evidence="3 6" id="KW-0812">Transmembrane</keyword>
<evidence type="ECO:0000313" key="10">
    <source>
        <dbReference type="Proteomes" id="UP001596414"/>
    </source>
</evidence>
<dbReference type="RefSeq" id="WP_267635786.1">
    <property type="nucleotide sequence ID" value="NZ_JAODIY010000001.1"/>
</dbReference>
<comment type="subcellular location">
    <subcellularLocation>
        <location evidence="1">Cell membrane</location>
        <topology evidence="1">Multi-pass membrane protein</topology>
    </subcellularLocation>
</comment>
<dbReference type="Pfam" id="PF13194">
    <property type="entry name" value="DUF4010"/>
    <property type="match status" value="1"/>
</dbReference>
<feature type="transmembrane region" description="Helical" evidence="6">
    <location>
        <begin position="95"/>
        <end position="115"/>
    </location>
</feature>
<evidence type="ECO:0000256" key="5">
    <source>
        <dbReference type="ARBA" id="ARBA00023136"/>
    </source>
</evidence>
<dbReference type="InterPro" id="IPR049177">
    <property type="entry name" value="MgtC_SapB_SrpB_YhiD_N"/>
</dbReference>
<protein>
    <submittedName>
        <fullName evidence="9">MgtC/SapB family protein</fullName>
    </submittedName>
</protein>
<feature type="domain" description="DUF4010" evidence="8">
    <location>
        <begin position="188"/>
        <end position="392"/>
    </location>
</feature>
<proteinExistence type="predicted"/>
<organism evidence="9 10">
    <name type="scientific">Halovenus rubra</name>
    <dbReference type="NCBI Taxonomy" id="869890"/>
    <lineage>
        <taxon>Archaea</taxon>
        <taxon>Methanobacteriati</taxon>
        <taxon>Methanobacteriota</taxon>
        <taxon>Stenosarchaea group</taxon>
        <taxon>Halobacteria</taxon>
        <taxon>Halobacteriales</taxon>
        <taxon>Haloarculaceae</taxon>
        <taxon>Halovenus</taxon>
    </lineage>
</organism>
<feature type="transmembrane region" description="Helical" evidence="6">
    <location>
        <begin position="259"/>
        <end position="289"/>
    </location>
</feature>
<keyword evidence="4 6" id="KW-1133">Transmembrane helix</keyword>
<feature type="transmembrane region" description="Helical" evidence="6">
    <location>
        <begin position="183"/>
        <end position="201"/>
    </location>
</feature>
<keyword evidence="5 6" id="KW-0472">Membrane</keyword>
<feature type="transmembrane region" description="Helical" evidence="6">
    <location>
        <begin position="403"/>
        <end position="420"/>
    </location>
</feature>
<feature type="transmembrane region" description="Helical" evidence="6">
    <location>
        <begin position="12"/>
        <end position="32"/>
    </location>
</feature>
<dbReference type="GO" id="GO:0005886">
    <property type="term" value="C:plasma membrane"/>
    <property type="evidence" value="ECO:0007669"/>
    <property type="project" value="UniProtKB-SubCell"/>
</dbReference>
<dbReference type="PRINTS" id="PR01837">
    <property type="entry name" value="MGTCSAPBPROT"/>
</dbReference>
<dbReference type="AlphaFoldDB" id="A0ABD5X8V4"/>
<evidence type="ECO:0000256" key="4">
    <source>
        <dbReference type="ARBA" id="ARBA00022989"/>
    </source>
</evidence>
<sequence>MLDVSPVQDVFAVPDLLVSVTIAIAIGGLIGLERERMDKFAGVRTMALLAGTAPAVVAVADRAELPMLVVVYLTLVGTLALAIAYVRFRLRGDELGFTTTVTVFLVGVLGLLVGYGLLFEATSIGIITAVLLAEKEVIHSYINRLTDEELSDSMKLVALVFILYPILPTEPIDPYGVVNLREVLVFAIFVLLIQFGAYISMRQFGGSTGLQVTGVLAGSANSLATAGVLARMVNQSRKTVDAASSALLLASGSMIVRNAVIASVLAVPLLWVLWLPVAVMLVLTVGLAYLSLVRGQTEEEYDFDFDSPFSFVAAGKFALAYVGIVLASVAGEELFGQLGLYATSFAGGLVSSAAVAVSAATLFSDGSIEAEPAAGMILLAIVASLVAKIVLVELLNDQMRRQAILPMVVIGLSGLLVFVVL</sequence>
<comment type="caution">
    <text evidence="9">The sequence shown here is derived from an EMBL/GenBank/DDBJ whole genome shotgun (WGS) entry which is preliminary data.</text>
</comment>
<evidence type="ECO:0000313" key="9">
    <source>
        <dbReference type="EMBL" id="MFC7126231.1"/>
    </source>
</evidence>
<dbReference type="Proteomes" id="UP001596414">
    <property type="component" value="Unassembled WGS sequence"/>
</dbReference>
<evidence type="ECO:0000259" key="7">
    <source>
        <dbReference type="Pfam" id="PF02308"/>
    </source>
</evidence>
<evidence type="ECO:0000256" key="1">
    <source>
        <dbReference type="ARBA" id="ARBA00004651"/>
    </source>
</evidence>
<feature type="transmembrane region" description="Helical" evidence="6">
    <location>
        <begin position="338"/>
        <end position="361"/>
    </location>
</feature>
<dbReference type="InterPro" id="IPR025105">
    <property type="entry name" value="DUF4010"/>
</dbReference>
<reference evidence="9 10" key="1">
    <citation type="journal article" date="2014" name="Int. J. Syst. Evol. Microbiol.">
        <title>Complete genome sequence of Corynebacterium casei LMG S-19264T (=DSM 44701T), isolated from a smear-ripened cheese.</title>
        <authorList>
            <consortium name="US DOE Joint Genome Institute (JGI-PGF)"/>
            <person name="Walter F."/>
            <person name="Albersmeier A."/>
            <person name="Kalinowski J."/>
            <person name="Ruckert C."/>
        </authorList>
    </citation>
    <scope>NUCLEOTIDE SEQUENCE [LARGE SCALE GENOMIC DNA]</scope>
    <source>
        <strain evidence="9 10">CGMCC 4.7215</strain>
    </source>
</reference>
<dbReference type="EMBL" id="JBHSZQ010000020">
    <property type="protein sequence ID" value="MFC7126231.1"/>
    <property type="molecule type" value="Genomic_DNA"/>
</dbReference>
<feature type="transmembrane region" description="Helical" evidence="6">
    <location>
        <begin position="309"/>
        <end position="331"/>
    </location>
</feature>
<feature type="transmembrane region" description="Helical" evidence="6">
    <location>
        <begin position="373"/>
        <end position="391"/>
    </location>
</feature>
<accession>A0ABD5X8V4</accession>
<evidence type="ECO:0000256" key="3">
    <source>
        <dbReference type="ARBA" id="ARBA00022692"/>
    </source>
</evidence>
<gene>
    <name evidence="9" type="ORF">ACFQJ7_09315</name>
</gene>
<feature type="transmembrane region" description="Helical" evidence="6">
    <location>
        <begin position="66"/>
        <end position="88"/>
    </location>
</feature>
<evidence type="ECO:0000259" key="8">
    <source>
        <dbReference type="Pfam" id="PF13194"/>
    </source>
</evidence>
<keyword evidence="2" id="KW-1003">Cell membrane</keyword>
<dbReference type="InterPro" id="IPR003416">
    <property type="entry name" value="MgtC/SapB/SrpB/YhiD_fam"/>
</dbReference>
<dbReference type="PANTHER" id="PTHR39084:SF1">
    <property type="entry name" value="DUF4010 DOMAIN-CONTAINING PROTEIN"/>
    <property type="match status" value="1"/>
</dbReference>
<dbReference type="PANTHER" id="PTHR39084">
    <property type="entry name" value="MEMBRANE PROTEIN-RELATED"/>
    <property type="match status" value="1"/>
</dbReference>